<feature type="region of interest" description="Disordered" evidence="2">
    <location>
        <begin position="1"/>
        <end position="23"/>
    </location>
</feature>
<name>A0A074WM80_9PEZI</name>
<proteinExistence type="inferred from homology"/>
<accession>A0A074WM80</accession>
<feature type="compositionally biased region" description="Acidic residues" evidence="2">
    <location>
        <begin position="160"/>
        <end position="174"/>
    </location>
</feature>
<dbReference type="InterPro" id="IPR050827">
    <property type="entry name" value="CRP1_MDG1_kinase"/>
</dbReference>
<feature type="compositionally biased region" description="Polar residues" evidence="2">
    <location>
        <begin position="11"/>
        <end position="22"/>
    </location>
</feature>
<dbReference type="RefSeq" id="XP_013425031.1">
    <property type="nucleotide sequence ID" value="XM_013569577.1"/>
</dbReference>
<organism evidence="4 5">
    <name type="scientific">Aureobasidium namibiae CBS 147.97</name>
    <dbReference type="NCBI Taxonomy" id="1043004"/>
    <lineage>
        <taxon>Eukaryota</taxon>
        <taxon>Fungi</taxon>
        <taxon>Dikarya</taxon>
        <taxon>Ascomycota</taxon>
        <taxon>Pezizomycotina</taxon>
        <taxon>Dothideomycetes</taxon>
        <taxon>Dothideomycetidae</taxon>
        <taxon>Dothideales</taxon>
        <taxon>Saccotheciaceae</taxon>
        <taxon>Aureobasidium</taxon>
    </lineage>
</organism>
<evidence type="ECO:0000313" key="5">
    <source>
        <dbReference type="Proteomes" id="UP000027730"/>
    </source>
</evidence>
<comment type="similarity">
    <text evidence="1">Belongs to the 5'-AMP-activated protein kinase beta subunit family.</text>
</comment>
<dbReference type="CDD" id="cd02859">
    <property type="entry name" value="E_set_AMPKbeta_like_N"/>
    <property type="match status" value="1"/>
</dbReference>
<dbReference type="InterPro" id="IPR013783">
    <property type="entry name" value="Ig-like_fold"/>
</dbReference>
<evidence type="ECO:0000259" key="3">
    <source>
        <dbReference type="Pfam" id="PF16561"/>
    </source>
</evidence>
<evidence type="ECO:0000256" key="1">
    <source>
        <dbReference type="ARBA" id="ARBA00010926"/>
    </source>
</evidence>
<reference evidence="4 5" key="1">
    <citation type="journal article" date="2014" name="BMC Genomics">
        <title>Genome sequencing of four Aureobasidium pullulans varieties: biotechnological potential, stress tolerance, and description of new species.</title>
        <authorList>
            <person name="Gostin Ar C."/>
            <person name="Ohm R.A."/>
            <person name="Kogej T."/>
            <person name="Sonjak S."/>
            <person name="Turk M."/>
            <person name="Zajc J."/>
            <person name="Zalar P."/>
            <person name="Grube M."/>
            <person name="Sun H."/>
            <person name="Han J."/>
            <person name="Sharma A."/>
            <person name="Chiniquy J."/>
            <person name="Ngan C.Y."/>
            <person name="Lipzen A."/>
            <person name="Barry K."/>
            <person name="Grigoriev I.V."/>
            <person name="Gunde-Cimerman N."/>
        </authorList>
    </citation>
    <scope>NUCLEOTIDE SEQUENCE [LARGE SCALE GENOMIC DNA]</scope>
    <source>
        <strain evidence="4 5">CBS 147.97</strain>
    </source>
</reference>
<feature type="non-terminal residue" evidence="4">
    <location>
        <position position="266"/>
    </location>
</feature>
<feature type="compositionally biased region" description="Polar residues" evidence="2">
    <location>
        <begin position="204"/>
        <end position="215"/>
    </location>
</feature>
<gene>
    <name evidence="4" type="ORF">M436DRAFT_11448</name>
</gene>
<dbReference type="PANTHER" id="PTHR10343">
    <property type="entry name" value="5'-AMP-ACTIVATED PROTEIN KINASE , BETA SUBUNIT"/>
    <property type="match status" value="1"/>
</dbReference>
<dbReference type="GO" id="GO:0005634">
    <property type="term" value="C:nucleus"/>
    <property type="evidence" value="ECO:0007669"/>
    <property type="project" value="TreeGrafter"/>
</dbReference>
<dbReference type="Gene3D" id="2.60.40.10">
    <property type="entry name" value="Immunoglobulins"/>
    <property type="match status" value="1"/>
</dbReference>
<dbReference type="GO" id="GO:0007165">
    <property type="term" value="P:signal transduction"/>
    <property type="evidence" value="ECO:0007669"/>
    <property type="project" value="TreeGrafter"/>
</dbReference>
<dbReference type="HOGENOM" id="CLU_1047870_0_0_1"/>
<sequence>RPSWVGPQHAAQPTTHASSTMAQKHEIHYSHPGLQPPVFIAGSMCNWEPIEMKHKEKDDGELNFEHEFEVDPGEYQYKFRLGPGDWWVLDETKPTVDDGTGIRNNVLVVKPKPAEPATTNAPKAPAVQTTQEEHKPASTQVTETQDKHTVQVPDGNGESDREDEDVDNGDEQDYEPPLFEHEAGPDQRVDSQHAPLFRHESMSPVMSATSFSPSTRKQRKPAFEDVNDPSLEPFPVDEAGIQARLHRVATRNLDDEVVFEGTPPSP</sequence>
<dbReference type="PANTHER" id="PTHR10343:SF84">
    <property type="entry name" value="5'-AMP-ACTIVATED PROTEIN KINASE SUBUNIT BETA-1"/>
    <property type="match status" value="1"/>
</dbReference>
<dbReference type="GO" id="GO:0031588">
    <property type="term" value="C:nucleotide-activated protein kinase complex"/>
    <property type="evidence" value="ECO:0007669"/>
    <property type="project" value="TreeGrafter"/>
</dbReference>
<dbReference type="Proteomes" id="UP000027730">
    <property type="component" value="Unassembled WGS sequence"/>
</dbReference>
<protein>
    <recommendedName>
        <fullName evidence="3">AMP-activated protein kinase glycogen-binding domain-containing protein</fullName>
    </recommendedName>
</protein>
<feature type="compositionally biased region" description="Basic and acidic residues" evidence="2">
    <location>
        <begin position="178"/>
        <end position="201"/>
    </location>
</feature>
<dbReference type="AlphaFoldDB" id="A0A074WM80"/>
<keyword evidence="5" id="KW-1185">Reference proteome</keyword>
<feature type="non-terminal residue" evidence="4">
    <location>
        <position position="1"/>
    </location>
</feature>
<dbReference type="InterPro" id="IPR014756">
    <property type="entry name" value="Ig_E-set"/>
</dbReference>
<dbReference type="STRING" id="1043004.A0A074WM80"/>
<dbReference type="GeneID" id="25407686"/>
<dbReference type="SUPFAM" id="SSF81296">
    <property type="entry name" value="E set domains"/>
    <property type="match status" value="1"/>
</dbReference>
<feature type="region of interest" description="Disordered" evidence="2">
    <location>
        <begin position="111"/>
        <end position="235"/>
    </location>
</feature>
<dbReference type="Pfam" id="PF16561">
    <property type="entry name" value="AMPK1_CBM"/>
    <property type="match status" value="1"/>
</dbReference>
<dbReference type="OrthoDB" id="5350410at2759"/>
<dbReference type="GO" id="GO:0005737">
    <property type="term" value="C:cytoplasm"/>
    <property type="evidence" value="ECO:0007669"/>
    <property type="project" value="TreeGrafter"/>
</dbReference>
<dbReference type="GO" id="GO:0019901">
    <property type="term" value="F:protein kinase binding"/>
    <property type="evidence" value="ECO:0007669"/>
    <property type="project" value="TreeGrafter"/>
</dbReference>
<evidence type="ECO:0000256" key="2">
    <source>
        <dbReference type="SAM" id="MobiDB-lite"/>
    </source>
</evidence>
<dbReference type="EMBL" id="KL584715">
    <property type="protein sequence ID" value="KEQ70887.1"/>
    <property type="molecule type" value="Genomic_DNA"/>
</dbReference>
<dbReference type="InterPro" id="IPR032640">
    <property type="entry name" value="AMPK1_CBM"/>
</dbReference>
<evidence type="ECO:0000313" key="4">
    <source>
        <dbReference type="EMBL" id="KEQ70887.1"/>
    </source>
</evidence>
<feature type="domain" description="AMP-activated protein kinase glycogen-binding" evidence="3">
    <location>
        <begin position="27"/>
        <end position="112"/>
    </location>
</feature>